<name>A0A6B0U4W6_IXORI</name>
<proteinExistence type="predicted"/>
<organism evidence="2">
    <name type="scientific">Ixodes ricinus</name>
    <name type="common">Common tick</name>
    <name type="synonym">Acarus ricinus</name>
    <dbReference type="NCBI Taxonomy" id="34613"/>
    <lineage>
        <taxon>Eukaryota</taxon>
        <taxon>Metazoa</taxon>
        <taxon>Ecdysozoa</taxon>
        <taxon>Arthropoda</taxon>
        <taxon>Chelicerata</taxon>
        <taxon>Arachnida</taxon>
        <taxon>Acari</taxon>
        <taxon>Parasitiformes</taxon>
        <taxon>Ixodida</taxon>
        <taxon>Ixodoidea</taxon>
        <taxon>Ixodidae</taxon>
        <taxon>Ixodinae</taxon>
        <taxon>Ixodes</taxon>
    </lineage>
</organism>
<accession>A0A6B0U4W6</accession>
<dbReference type="EMBL" id="GIFC01005489">
    <property type="protein sequence ID" value="MXU87572.1"/>
    <property type="molecule type" value="Transcribed_RNA"/>
</dbReference>
<keyword evidence="1" id="KW-0732">Signal</keyword>
<reference evidence="2" key="1">
    <citation type="submission" date="2019-12" db="EMBL/GenBank/DDBJ databases">
        <title>An insight into the sialome of adult female Ixodes ricinus ticks feeding for 6 days.</title>
        <authorList>
            <person name="Perner J."/>
            <person name="Ribeiro J.M.C."/>
        </authorList>
    </citation>
    <scope>NUCLEOTIDE SEQUENCE</scope>
    <source>
        <strain evidence="2">Semi-engorged</strain>
        <tissue evidence="2">Salivary glands</tissue>
    </source>
</reference>
<evidence type="ECO:0000256" key="1">
    <source>
        <dbReference type="SAM" id="SignalP"/>
    </source>
</evidence>
<feature type="chain" id="PRO_5025525478" description="Secreted protein" evidence="1">
    <location>
        <begin position="22"/>
        <end position="97"/>
    </location>
</feature>
<evidence type="ECO:0008006" key="3">
    <source>
        <dbReference type="Google" id="ProtNLM"/>
    </source>
</evidence>
<protein>
    <recommendedName>
        <fullName evidence="3">Secreted protein</fullName>
    </recommendedName>
</protein>
<evidence type="ECO:0000313" key="2">
    <source>
        <dbReference type="EMBL" id="MXU87572.1"/>
    </source>
</evidence>
<dbReference type="AlphaFoldDB" id="A0A6B0U4W6"/>
<sequence length="97" mass="11241">MSVQPHLLIHVSFMCWWNCICRHSSICRCLLIQPHMWVRLLTSVHLPCRALGVGDQKEPWDAEYNFHKHSFGGCGPDREDVLCPTRLLTKDCRICPP</sequence>
<feature type="signal peptide" evidence="1">
    <location>
        <begin position="1"/>
        <end position="21"/>
    </location>
</feature>